<evidence type="ECO:0000256" key="16">
    <source>
        <dbReference type="ARBA" id="ARBA00040841"/>
    </source>
</evidence>
<keyword evidence="4" id="KW-1003">Cell membrane</keyword>
<feature type="transmembrane region" description="Helical" evidence="17">
    <location>
        <begin position="6"/>
        <end position="26"/>
    </location>
</feature>
<dbReference type="InterPro" id="IPR036890">
    <property type="entry name" value="HATPase_C_sf"/>
</dbReference>
<dbReference type="AlphaFoldDB" id="A0A942TFD7"/>
<keyword evidence="11 17" id="KW-1133">Transmembrane helix</keyword>
<keyword evidence="7 17" id="KW-0812">Transmembrane</keyword>
<keyword evidence="10" id="KW-0067">ATP-binding</keyword>
<evidence type="ECO:0000256" key="6">
    <source>
        <dbReference type="ARBA" id="ARBA00022679"/>
    </source>
</evidence>
<feature type="domain" description="HAMP" evidence="19">
    <location>
        <begin position="185"/>
        <end position="237"/>
    </location>
</feature>
<dbReference type="SUPFAM" id="SSF55874">
    <property type="entry name" value="ATPase domain of HSP90 chaperone/DNA topoisomerase II/histidine kinase"/>
    <property type="match status" value="1"/>
</dbReference>
<evidence type="ECO:0000256" key="1">
    <source>
        <dbReference type="ARBA" id="ARBA00000085"/>
    </source>
</evidence>
<dbReference type="PRINTS" id="PR00344">
    <property type="entry name" value="BCTRLSENSOR"/>
</dbReference>
<keyword evidence="13" id="KW-0843">Virulence</keyword>
<dbReference type="InterPro" id="IPR036097">
    <property type="entry name" value="HisK_dim/P_sf"/>
</dbReference>
<dbReference type="PANTHER" id="PTHR45528:SF11">
    <property type="entry name" value="HISTIDINE KINASE"/>
    <property type="match status" value="1"/>
</dbReference>
<dbReference type="PROSITE" id="PS50885">
    <property type="entry name" value="HAMP"/>
    <property type="match status" value="1"/>
</dbReference>
<evidence type="ECO:0000256" key="13">
    <source>
        <dbReference type="ARBA" id="ARBA00023026"/>
    </source>
</evidence>
<dbReference type="RefSeq" id="WP_213126192.1">
    <property type="nucleotide sequence ID" value="NZ_JAGYPG010000003.1"/>
</dbReference>
<feature type="domain" description="Histidine kinase" evidence="18">
    <location>
        <begin position="245"/>
        <end position="457"/>
    </location>
</feature>
<dbReference type="FunFam" id="1.10.287.130:FF:000001">
    <property type="entry name" value="Two-component sensor histidine kinase"/>
    <property type="match status" value="1"/>
</dbReference>
<keyword evidence="5" id="KW-0597">Phosphoprotein</keyword>
<evidence type="ECO:0000256" key="8">
    <source>
        <dbReference type="ARBA" id="ARBA00022741"/>
    </source>
</evidence>
<proteinExistence type="predicted"/>
<dbReference type="CDD" id="cd16922">
    <property type="entry name" value="HATPase_EvgS-ArcB-TorS-like"/>
    <property type="match status" value="1"/>
</dbReference>
<dbReference type="SUPFAM" id="SSF47384">
    <property type="entry name" value="Homodimeric domain of signal transducing histidine kinase"/>
    <property type="match status" value="1"/>
</dbReference>
<keyword evidence="14 17" id="KW-0472">Membrane</keyword>
<evidence type="ECO:0000256" key="2">
    <source>
        <dbReference type="ARBA" id="ARBA00004651"/>
    </source>
</evidence>
<evidence type="ECO:0000256" key="9">
    <source>
        <dbReference type="ARBA" id="ARBA00022777"/>
    </source>
</evidence>
<sequence>MKTLYVRIVLTFMLVALVSGIIAFLFSNLYYHVKLKEYNEEKIKEMANEIVYLYENSDGMKIQDFLTSVANMNFQLYLVDQHMVGHQFGDRFRQYELDKSIIQSVLDGRTYHGISTFKSNLFVTGFFKDDLKNSIGVPIKVDGVTEALFVRPNVEKQFGEMRIVFSLILGLTFFISMLLIVVSATFLVRPIKRLTKATRKVASGNYDFTLDSHRSDEIGALAKDFERMAKSLKKLDEMRQEFVSNVSHEIQSPLTSIQGFSKAIRSKVVSEEEAERYLEIIEKETSRLSSLSKQLLMLSSLDKEVKAVNKETFRLDEQIREVVLLTEWEWSKKSLRIELDLPELVIEADKQLLFQIWINLLTNSIKFTGNHGSIYVNAAVDEDIIVTVRDTGIGIAEEELQQIFDRFYMGDKSRNRTKSGSGLGLSVVKKIIELHEGTISVQSEIGKGTEFTVRLPR</sequence>
<dbReference type="GO" id="GO:0005524">
    <property type="term" value="F:ATP binding"/>
    <property type="evidence" value="ECO:0007669"/>
    <property type="project" value="UniProtKB-KW"/>
</dbReference>
<evidence type="ECO:0000256" key="10">
    <source>
        <dbReference type="ARBA" id="ARBA00022840"/>
    </source>
</evidence>
<keyword evidence="12" id="KW-0902">Two-component regulatory system</keyword>
<protein>
    <recommendedName>
        <fullName evidence="16">Heme sensor protein HssS</fullName>
        <ecNumber evidence="3">2.7.13.3</ecNumber>
    </recommendedName>
</protein>
<evidence type="ECO:0000256" key="14">
    <source>
        <dbReference type="ARBA" id="ARBA00023136"/>
    </source>
</evidence>
<keyword evidence="6" id="KW-0808">Transferase</keyword>
<dbReference type="PROSITE" id="PS50109">
    <property type="entry name" value="HIS_KIN"/>
    <property type="match status" value="1"/>
</dbReference>
<evidence type="ECO:0000259" key="19">
    <source>
        <dbReference type="PROSITE" id="PS50885"/>
    </source>
</evidence>
<keyword evidence="21" id="KW-1185">Reference proteome</keyword>
<evidence type="ECO:0000256" key="3">
    <source>
        <dbReference type="ARBA" id="ARBA00012438"/>
    </source>
</evidence>
<evidence type="ECO:0000256" key="7">
    <source>
        <dbReference type="ARBA" id="ARBA00022692"/>
    </source>
</evidence>
<dbReference type="Pfam" id="PF02518">
    <property type="entry name" value="HATPase_c"/>
    <property type="match status" value="1"/>
</dbReference>
<keyword evidence="8" id="KW-0547">Nucleotide-binding</keyword>
<dbReference type="Pfam" id="PF00512">
    <property type="entry name" value="HisKA"/>
    <property type="match status" value="1"/>
</dbReference>
<dbReference type="Pfam" id="PF00672">
    <property type="entry name" value="HAMP"/>
    <property type="match status" value="1"/>
</dbReference>
<organism evidence="20 21">
    <name type="scientific">Lederbergia citri</name>
    <dbReference type="NCBI Taxonomy" id="2833580"/>
    <lineage>
        <taxon>Bacteria</taxon>
        <taxon>Bacillati</taxon>
        <taxon>Bacillota</taxon>
        <taxon>Bacilli</taxon>
        <taxon>Bacillales</taxon>
        <taxon>Bacillaceae</taxon>
        <taxon>Lederbergia</taxon>
    </lineage>
</organism>
<dbReference type="GO" id="GO:0005886">
    <property type="term" value="C:plasma membrane"/>
    <property type="evidence" value="ECO:0007669"/>
    <property type="project" value="UniProtKB-SubCell"/>
</dbReference>
<dbReference type="EMBL" id="JAGYPG010000003">
    <property type="protein sequence ID" value="MBS4196991.1"/>
    <property type="molecule type" value="Genomic_DNA"/>
</dbReference>
<evidence type="ECO:0000313" key="20">
    <source>
        <dbReference type="EMBL" id="MBS4196991.1"/>
    </source>
</evidence>
<dbReference type="InterPro" id="IPR004358">
    <property type="entry name" value="Sig_transdc_His_kin-like_C"/>
</dbReference>
<dbReference type="InterPro" id="IPR050398">
    <property type="entry name" value="HssS/ArlS-like"/>
</dbReference>
<keyword evidence="9 20" id="KW-0418">Kinase</keyword>
<evidence type="ECO:0000256" key="12">
    <source>
        <dbReference type="ARBA" id="ARBA00023012"/>
    </source>
</evidence>
<dbReference type="Gene3D" id="6.10.340.10">
    <property type="match status" value="1"/>
</dbReference>
<evidence type="ECO:0000259" key="18">
    <source>
        <dbReference type="PROSITE" id="PS50109"/>
    </source>
</evidence>
<evidence type="ECO:0000256" key="5">
    <source>
        <dbReference type="ARBA" id="ARBA00022553"/>
    </source>
</evidence>
<dbReference type="EC" id="2.7.13.3" evidence="3"/>
<comment type="function">
    <text evidence="15">Member of the two-component regulatory system HssS/HssR involved in intracellular heme homeostasis and tempering of staphylococcal virulence. HssS functions as a heme sensor histidine kinase which is autophosphorylated at a histidine residue and transfers its phosphate group to an aspartate residue of HssR. HssR/HssS activates the expression of hrtAB, an efflux pump, in response to extracellular heme, hemin, hemoglobin or blood.</text>
</comment>
<dbReference type="CDD" id="cd00082">
    <property type="entry name" value="HisKA"/>
    <property type="match status" value="1"/>
</dbReference>
<dbReference type="SMART" id="SM00387">
    <property type="entry name" value="HATPase_c"/>
    <property type="match status" value="1"/>
</dbReference>
<evidence type="ECO:0000256" key="17">
    <source>
        <dbReference type="SAM" id="Phobius"/>
    </source>
</evidence>
<evidence type="ECO:0000256" key="4">
    <source>
        <dbReference type="ARBA" id="ARBA00022475"/>
    </source>
</evidence>
<comment type="subcellular location">
    <subcellularLocation>
        <location evidence="2">Cell membrane</location>
        <topology evidence="2">Multi-pass membrane protein</topology>
    </subcellularLocation>
</comment>
<feature type="transmembrane region" description="Helical" evidence="17">
    <location>
        <begin position="163"/>
        <end position="188"/>
    </location>
</feature>
<comment type="catalytic activity">
    <reaction evidence="1">
        <text>ATP + protein L-histidine = ADP + protein N-phospho-L-histidine.</text>
        <dbReference type="EC" id="2.7.13.3"/>
    </reaction>
</comment>
<dbReference type="SMART" id="SM00304">
    <property type="entry name" value="HAMP"/>
    <property type="match status" value="1"/>
</dbReference>
<dbReference type="InterPro" id="IPR003660">
    <property type="entry name" value="HAMP_dom"/>
</dbReference>
<gene>
    <name evidence="20" type="ORF">KHA97_18225</name>
</gene>
<dbReference type="FunFam" id="3.30.565.10:FF:000006">
    <property type="entry name" value="Sensor histidine kinase WalK"/>
    <property type="match status" value="1"/>
</dbReference>
<dbReference type="Gene3D" id="3.30.565.10">
    <property type="entry name" value="Histidine kinase-like ATPase, C-terminal domain"/>
    <property type="match status" value="1"/>
</dbReference>
<evidence type="ECO:0000313" key="21">
    <source>
        <dbReference type="Proteomes" id="UP000681414"/>
    </source>
</evidence>
<dbReference type="InterPro" id="IPR003594">
    <property type="entry name" value="HATPase_dom"/>
</dbReference>
<dbReference type="Gene3D" id="1.10.287.130">
    <property type="match status" value="1"/>
</dbReference>
<dbReference type="InterPro" id="IPR003661">
    <property type="entry name" value="HisK_dim/P_dom"/>
</dbReference>
<comment type="caution">
    <text evidence="20">The sequence shown here is derived from an EMBL/GenBank/DDBJ whole genome shotgun (WGS) entry which is preliminary data.</text>
</comment>
<evidence type="ECO:0000256" key="15">
    <source>
        <dbReference type="ARBA" id="ARBA00037219"/>
    </source>
</evidence>
<accession>A0A942TFD7</accession>
<dbReference type="CDD" id="cd06225">
    <property type="entry name" value="HAMP"/>
    <property type="match status" value="1"/>
</dbReference>
<dbReference type="InterPro" id="IPR005467">
    <property type="entry name" value="His_kinase_dom"/>
</dbReference>
<dbReference type="Proteomes" id="UP000681414">
    <property type="component" value="Unassembled WGS sequence"/>
</dbReference>
<dbReference type="GO" id="GO:0000155">
    <property type="term" value="F:phosphorelay sensor kinase activity"/>
    <property type="evidence" value="ECO:0007669"/>
    <property type="project" value="InterPro"/>
</dbReference>
<dbReference type="PANTHER" id="PTHR45528">
    <property type="entry name" value="SENSOR HISTIDINE KINASE CPXA"/>
    <property type="match status" value="1"/>
</dbReference>
<dbReference type="SUPFAM" id="SSF158472">
    <property type="entry name" value="HAMP domain-like"/>
    <property type="match status" value="1"/>
</dbReference>
<name>A0A942TFD7_9BACI</name>
<reference evidence="20 21" key="1">
    <citation type="submission" date="2021-05" db="EMBL/GenBank/DDBJ databases">
        <title>Novel Bacillus species.</title>
        <authorList>
            <person name="Liu G."/>
        </authorList>
    </citation>
    <scope>NUCLEOTIDE SEQUENCE [LARGE SCALE GENOMIC DNA]</scope>
    <source>
        <strain evidence="21">FJAT-49780</strain>
    </source>
</reference>
<evidence type="ECO:0000256" key="11">
    <source>
        <dbReference type="ARBA" id="ARBA00022989"/>
    </source>
</evidence>
<dbReference type="SMART" id="SM00388">
    <property type="entry name" value="HisKA"/>
    <property type="match status" value="1"/>
</dbReference>